<dbReference type="RefSeq" id="WP_189100776.1">
    <property type="nucleotide sequence ID" value="NZ_BMQO01000005.1"/>
</dbReference>
<keyword evidence="3" id="KW-1185">Reference proteome</keyword>
<proteinExistence type="predicted"/>
<accession>A0ABQ2SH65</accession>
<feature type="region of interest" description="Disordered" evidence="1">
    <location>
        <begin position="257"/>
        <end position="279"/>
    </location>
</feature>
<evidence type="ECO:0000313" key="3">
    <source>
        <dbReference type="Proteomes" id="UP000620633"/>
    </source>
</evidence>
<comment type="caution">
    <text evidence="2">The sequence shown here is derived from an EMBL/GenBank/DDBJ whole genome shotgun (WGS) entry which is preliminary data.</text>
</comment>
<protein>
    <submittedName>
        <fullName evidence="2">Uncharacterized protein</fullName>
    </submittedName>
</protein>
<organism evidence="2 3">
    <name type="scientific">Deinococcus knuensis</name>
    <dbReference type="NCBI Taxonomy" id="1837380"/>
    <lineage>
        <taxon>Bacteria</taxon>
        <taxon>Thermotogati</taxon>
        <taxon>Deinococcota</taxon>
        <taxon>Deinococci</taxon>
        <taxon>Deinococcales</taxon>
        <taxon>Deinococcaceae</taxon>
        <taxon>Deinococcus</taxon>
    </lineage>
</organism>
<evidence type="ECO:0000313" key="2">
    <source>
        <dbReference type="EMBL" id="GGS25973.1"/>
    </source>
</evidence>
<name>A0ABQ2SH65_9DEIO</name>
<evidence type="ECO:0000256" key="1">
    <source>
        <dbReference type="SAM" id="MobiDB-lite"/>
    </source>
</evidence>
<gene>
    <name evidence="2" type="ORF">GCM10008961_16850</name>
</gene>
<sequence length="279" mass="31283">MSLKEPQRSIGRVAVTVAAQLISIHHHLYRKVPPTPSTTAHLKRLNTELWAQIRHLDTGEDEAEVSEAALLSAADILAAAPEDRPTLCALRLCDAAACINCSDSVEAAKSLVCLALYFQSHLPSEPNPDRPPPTVRPLTNREDLYQEFLSCVGWECLVKELEIDEQAVSTQSWLKLQRRFQCQIELAPPPSQKERDLVQEYERSVSTVTSDDGWILASLKTIGGKVIPYRSLTAWTADSCLEELIAQRLRLRVDEDAVRSPLPDPQMPQERTRQQHHLA</sequence>
<reference evidence="3" key="1">
    <citation type="journal article" date="2019" name="Int. J. Syst. Evol. Microbiol.">
        <title>The Global Catalogue of Microorganisms (GCM) 10K type strain sequencing project: providing services to taxonomists for standard genome sequencing and annotation.</title>
        <authorList>
            <consortium name="The Broad Institute Genomics Platform"/>
            <consortium name="The Broad Institute Genome Sequencing Center for Infectious Disease"/>
            <person name="Wu L."/>
            <person name="Ma J."/>
        </authorList>
    </citation>
    <scope>NUCLEOTIDE SEQUENCE [LARGE SCALE GENOMIC DNA]</scope>
    <source>
        <strain evidence="3">JCM 31406</strain>
    </source>
</reference>
<dbReference type="Proteomes" id="UP000620633">
    <property type="component" value="Unassembled WGS sequence"/>
</dbReference>
<dbReference type="EMBL" id="BMQO01000005">
    <property type="protein sequence ID" value="GGS25973.1"/>
    <property type="molecule type" value="Genomic_DNA"/>
</dbReference>